<dbReference type="AlphaFoldDB" id="A0ABD3LNS3"/>
<comment type="caution">
    <text evidence="1">The sequence shown here is derived from an EMBL/GenBank/DDBJ whole genome shotgun (WGS) entry which is preliminary data.</text>
</comment>
<dbReference type="Proteomes" id="UP001634007">
    <property type="component" value="Unassembled WGS sequence"/>
</dbReference>
<protein>
    <submittedName>
        <fullName evidence="1">Uncharacterized protein</fullName>
    </submittedName>
</protein>
<proteinExistence type="predicted"/>
<keyword evidence="2" id="KW-1185">Reference proteome</keyword>
<evidence type="ECO:0000313" key="1">
    <source>
        <dbReference type="EMBL" id="KAL3753423.1"/>
    </source>
</evidence>
<organism evidence="1 2">
    <name type="scientific">Eucalyptus globulus</name>
    <name type="common">Tasmanian blue gum</name>
    <dbReference type="NCBI Taxonomy" id="34317"/>
    <lineage>
        <taxon>Eukaryota</taxon>
        <taxon>Viridiplantae</taxon>
        <taxon>Streptophyta</taxon>
        <taxon>Embryophyta</taxon>
        <taxon>Tracheophyta</taxon>
        <taxon>Spermatophyta</taxon>
        <taxon>Magnoliopsida</taxon>
        <taxon>eudicotyledons</taxon>
        <taxon>Gunneridae</taxon>
        <taxon>Pentapetalae</taxon>
        <taxon>rosids</taxon>
        <taxon>malvids</taxon>
        <taxon>Myrtales</taxon>
        <taxon>Myrtaceae</taxon>
        <taxon>Myrtoideae</taxon>
        <taxon>Eucalypteae</taxon>
        <taxon>Eucalyptus</taxon>
    </lineage>
</organism>
<reference evidence="1 2" key="1">
    <citation type="submission" date="2024-11" db="EMBL/GenBank/DDBJ databases">
        <title>Chromosome-level genome assembly of Eucalyptus globulus Labill. provides insights into its genome evolution.</title>
        <authorList>
            <person name="Li X."/>
        </authorList>
    </citation>
    <scope>NUCLEOTIDE SEQUENCE [LARGE SCALE GENOMIC DNA]</scope>
    <source>
        <strain evidence="1">CL2024</strain>
        <tissue evidence="1">Fresh tender leaves</tissue>
    </source>
</reference>
<evidence type="ECO:0000313" key="2">
    <source>
        <dbReference type="Proteomes" id="UP001634007"/>
    </source>
</evidence>
<sequence length="82" mass="9338">MLQALFNQFLNSIMLQALFNQCLDKSDERTGLHLCCSLRLLDWVLALAKAEVEETDRNLAMKNDGIIHADMHPIQSFSSFIV</sequence>
<dbReference type="EMBL" id="JBJKBG010000001">
    <property type="protein sequence ID" value="KAL3753423.1"/>
    <property type="molecule type" value="Genomic_DNA"/>
</dbReference>
<name>A0ABD3LNS3_EUCGL</name>
<accession>A0ABD3LNS3</accession>
<gene>
    <name evidence="1" type="ORF">ACJRO7_000769</name>
</gene>